<dbReference type="Proteomes" id="UP000053555">
    <property type="component" value="Unassembled WGS sequence"/>
</dbReference>
<dbReference type="PANTHER" id="PTHR37610:SF55">
    <property type="entry name" value="RETROTRANSPOSON COPIA-LIKE N-TERMINAL DOMAIN-CONTAINING PROTEIN"/>
    <property type="match status" value="1"/>
</dbReference>
<evidence type="ECO:0008006" key="2">
    <source>
        <dbReference type="Google" id="ProtNLM"/>
    </source>
</evidence>
<accession>A0A0B2QUX3</accession>
<dbReference type="AlphaFoldDB" id="A0A0B2QUX3"/>
<sequence>LISKNKLKFVDGSLSQPSLLDPFYGAWERCNTMVLGWLHHSMTKPILKSILWIDQSVAVWKDLHDRFSQRD</sequence>
<proteinExistence type="predicted"/>
<feature type="non-terminal residue" evidence="1">
    <location>
        <position position="71"/>
    </location>
</feature>
<feature type="non-terminal residue" evidence="1">
    <location>
        <position position="1"/>
    </location>
</feature>
<organism evidence="1">
    <name type="scientific">Glycine soja</name>
    <name type="common">Wild soybean</name>
    <dbReference type="NCBI Taxonomy" id="3848"/>
    <lineage>
        <taxon>Eukaryota</taxon>
        <taxon>Viridiplantae</taxon>
        <taxon>Streptophyta</taxon>
        <taxon>Embryophyta</taxon>
        <taxon>Tracheophyta</taxon>
        <taxon>Spermatophyta</taxon>
        <taxon>Magnoliopsida</taxon>
        <taxon>eudicotyledons</taxon>
        <taxon>Gunneridae</taxon>
        <taxon>Pentapetalae</taxon>
        <taxon>rosids</taxon>
        <taxon>fabids</taxon>
        <taxon>Fabales</taxon>
        <taxon>Fabaceae</taxon>
        <taxon>Papilionoideae</taxon>
        <taxon>50 kb inversion clade</taxon>
        <taxon>NPAAA clade</taxon>
        <taxon>indigoferoid/millettioid clade</taxon>
        <taxon>Phaseoleae</taxon>
        <taxon>Glycine</taxon>
        <taxon>Glycine subgen. Soja</taxon>
    </lineage>
</organism>
<protein>
    <recommendedName>
        <fullName evidence="2">Retrotransposon Copia-like N-terminal domain-containing protein</fullName>
    </recommendedName>
</protein>
<gene>
    <name evidence="1" type="ORF">glysoja_037636</name>
</gene>
<dbReference type="PANTHER" id="PTHR37610">
    <property type="entry name" value="CCHC-TYPE DOMAIN-CONTAINING PROTEIN"/>
    <property type="match status" value="1"/>
</dbReference>
<name>A0A0B2QUX3_GLYSO</name>
<reference evidence="1" key="1">
    <citation type="submission" date="2014-07" db="EMBL/GenBank/DDBJ databases">
        <title>Identification of a novel salt tolerance gene in wild soybean by whole-genome sequencing.</title>
        <authorList>
            <person name="Lam H.-M."/>
            <person name="Qi X."/>
            <person name="Li M.-W."/>
            <person name="Liu X."/>
            <person name="Xie M."/>
            <person name="Ni M."/>
            <person name="Xu X."/>
        </authorList>
    </citation>
    <scope>NUCLEOTIDE SEQUENCE [LARGE SCALE GENOMIC DNA]</scope>
    <source>
        <tissue evidence="1">Root</tissue>
    </source>
</reference>
<evidence type="ECO:0000313" key="1">
    <source>
        <dbReference type="EMBL" id="KHN23588.1"/>
    </source>
</evidence>
<dbReference type="EMBL" id="KN656204">
    <property type="protein sequence ID" value="KHN23588.1"/>
    <property type="molecule type" value="Genomic_DNA"/>
</dbReference>